<dbReference type="EMBL" id="DYUD01000030">
    <property type="protein sequence ID" value="HJG89985.1"/>
    <property type="molecule type" value="Genomic_DNA"/>
</dbReference>
<organism evidence="4 5">
    <name type="scientific">Barnesiella viscericola</name>
    <dbReference type="NCBI Taxonomy" id="397865"/>
    <lineage>
        <taxon>Bacteria</taxon>
        <taxon>Pseudomonadati</taxon>
        <taxon>Bacteroidota</taxon>
        <taxon>Bacteroidia</taxon>
        <taxon>Bacteroidales</taxon>
        <taxon>Barnesiellaceae</taxon>
        <taxon>Barnesiella</taxon>
    </lineage>
</organism>
<feature type="transmembrane region" description="Helical" evidence="2">
    <location>
        <begin position="172"/>
        <end position="189"/>
    </location>
</feature>
<dbReference type="AlphaFoldDB" id="A0A921MSX7"/>
<dbReference type="RefSeq" id="WP_272960113.1">
    <property type="nucleotide sequence ID" value="NZ_CAKMIC010000006.1"/>
</dbReference>
<sequence>MKAHLLSPNGALKTGWALTRKHFIVMLGLLLGIMVLSWIISMVGGNDVFSFRYWIISLVNFILPIWFGASLNKIMLNAYAGEEPSFSVFGDMLRKLGGLIGLNLLVGIVSALPVIIGFVIWVPGLGASLAVTDFSDPYAMGYALGTMFSGTTGLIFVICFLAFLYLTLRLMFAVYAYVDDFSVGVFGAIQRSWSMTHGNMGKIILCFLMMIVLNIIGLIVFIVGILVTLIISAFMMVAMYEQIKASEQPVAVEPAVEPAVESERPADEQPAQPQEPGSVE</sequence>
<keyword evidence="2" id="KW-0472">Membrane</keyword>
<evidence type="ECO:0000256" key="1">
    <source>
        <dbReference type="SAM" id="MobiDB-lite"/>
    </source>
</evidence>
<dbReference type="InterPro" id="IPR018476">
    <property type="entry name" value="GlyceroP-diester-Pdiesterase_M"/>
</dbReference>
<evidence type="ECO:0000313" key="4">
    <source>
        <dbReference type="EMBL" id="HJG89985.1"/>
    </source>
</evidence>
<feature type="transmembrane region" description="Helical" evidence="2">
    <location>
        <begin position="201"/>
        <end position="234"/>
    </location>
</feature>
<feature type="region of interest" description="Disordered" evidence="1">
    <location>
        <begin position="248"/>
        <end position="280"/>
    </location>
</feature>
<feature type="transmembrane region" description="Helical" evidence="2">
    <location>
        <begin position="23"/>
        <end position="45"/>
    </location>
</feature>
<feature type="transmembrane region" description="Helical" evidence="2">
    <location>
        <begin position="51"/>
        <end position="69"/>
    </location>
</feature>
<keyword evidence="2" id="KW-1133">Transmembrane helix</keyword>
<name>A0A921MSX7_9BACT</name>
<evidence type="ECO:0000256" key="2">
    <source>
        <dbReference type="SAM" id="Phobius"/>
    </source>
</evidence>
<accession>A0A921MSX7</accession>
<proteinExistence type="predicted"/>
<reference evidence="4" key="1">
    <citation type="journal article" date="2021" name="PeerJ">
        <title>Extensive microbial diversity within the chicken gut microbiome revealed by metagenomics and culture.</title>
        <authorList>
            <person name="Gilroy R."/>
            <person name="Ravi A."/>
            <person name="Getino M."/>
            <person name="Pursley I."/>
            <person name="Horton D.L."/>
            <person name="Alikhan N.F."/>
            <person name="Baker D."/>
            <person name="Gharbi K."/>
            <person name="Hall N."/>
            <person name="Watson M."/>
            <person name="Adriaenssens E.M."/>
            <person name="Foster-Nyarko E."/>
            <person name="Jarju S."/>
            <person name="Secka A."/>
            <person name="Antonio M."/>
            <person name="Oren A."/>
            <person name="Chaudhuri R.R."/>
            <person name="La Ragione R."/>
            <person name="Hildebrand F."/>
            <person name="Pallen M.J."/>
        </authorList>
    </citation>
    <scope>NUCLEOTIDE SEQUENCE</scope>
    <source>
        <strain evidence="4">CHK121-7720</strain>
    </source>
</reference>
<feature type="transmembrane region" description="Helical" evidence="2">
    <location>
        <begin position="142"/>
        <end position="165"/>
    </location>
</feature>
<dbReference type="Proteomes" id="UP000757103">
    <property type="component" value="Unassembled WGS sequence"/>
</dbReference>
<dbReference type="Pfam" id="PF10110">
    <property type="entry name" value="GPDPase_memb"/>
    <property type="match status" value="1"/>
</dbReference>
<evidence type="ECO:0000259" key="3">
    <source>
        <dbReference type="Pfam" id="PF10110"/>
    </source>
</evidence>
<feature type="compositionally biased region" description="Low complexity" evidence="1">
    <location>
        <begin position="268"/>
        <end position="280"/>
    </location>
</feature>
<gene>
    <name evidence="4" type="ORF">K8U91_11020</name>
</gene>
<keyword evidence="2" id="KW-0812">Transmembrane</keyword>
<evidence type="ECO:0000313" key="5">
    <source>
        <dbReference type="Proteomes" id="UP000757103"/>
    </source>
</evidence>
<comment type="caution">
    <text evidence="4">The sequence shown here is derived from an EMBL/GenBank/DDBJ whole genome shotgun (WGS) entry which is preliminary data.</text>
</comment>
<feature type="domain" description="Glycerophosphoryl diester phosphodiesterase membrane" evidence="3">
    <location>
        <begin position="148"/>
        <end position="230"/>
    </location>
</feature>
<protein>
    <recommendedName>
        <fullName evidence="3">Glycerophosphoryl diester phosphodiesterase membrane domain-containing protein</fullName>
    </recommendedName>
</protein>
<feature type="compositionally biased region" description="Low complexity" evidence="1">
    <location>
        <begin position="249"/>
        <end position="259"/>
    </location>
</feature>
<feature type="transmembrane region" description="Helical" evidence="2">
    <location>
        <begin position="99"/>
        <end position="122"/>
    </location>
</feature>
<reference evidence="4" key="2">
    <citation type="submission" date="2021-09" db="EMBL/GenBank/DDBJ databases">
        <authorList>
            <person name="Gilroy R."/>
        </authorList>
    </citation>
    <scope>NUCLEOTIDE SEQUENCE</scope>
    <source>
        <strain evidence="4">CHK121-7720</strain>
    </source>
</reference>